<dbReference type="InterPro" id="IPR022742">
    <property type="entry name" value="Hydrolase_4"/>
</dbReference>
<dbReference type="AlphaFoldDB" id="A0A165MRQ0"/>
<dbReference type="GO" id="GO:0016020">
    <property type="term" value="C:membrane"/>
    <property type="evidence" value="ECO:0007669"/>
    <property type="project" value="TreeGrafter"/>
</dbReference>
<sequence length="292" mass="32767">MGYLPPEARTEELKDVAVDPKVRCQEVRIPSERGRKLAGIVLSKASSNGSDQNDRPEAVIMYLQGNAGSPLHRIPVFTTLLVSRPFTHPLPRSLRIVAVAPRSYWKSSGRATERGILEDYRATLDYISHRWTSSPIILYGHSLGGAAAICLLAQLAREEYQNVKGLVLENPFVSIPRMVKAMYPSPWTPYHHLGGFVWDKWDAVRAMREAGEEMVLGYLKRDTLVLTSEKDEVVPREMGQEIWEAAGGEVSGGKEPVVIKEALHEDAWMKNQWVAEMQRYVNGTLARNRSGM</sequence>
<dbReference type="Proteomes" id="UP000076761">
    <property type="component" value="Unassembled WGS sequence"/>
</dbReference>
<dbReference type="SUPFAM" id="SSF53474">
    <property type="entry name" value="alpha/beta-Hydrolases"/>
    <property type="match status" value="1"/>
</dbReference>
<dbReference type="Pfam" id="PF12146">
    <property type="entry name" value="Hydrolase_4"/>
    <property type="match status" value="1"/>
</dbReference>
<evidence type="ECO:0000313" key="2">
    <source>
        <dbReference type="EMBL" id="KZT18684.1"/>
    </source>
</evidence>
<name>A0A165MRQ0_9AGAM</name>
<dbReference type="EMBL" id="KV425665">
    <property type="protein sequence ID" value="KZT18684.1"/>
    <property type="molecule type" value="Genomic_DNA"/>
</dbReference>
<proteinExistence type="predicted"/>
<reference evidence="2 3" key="1">
    <citation type="journal article" date="2016" name="Mol. Biol. Evol.">
        <title>Comparative Genomics of Early-Diverging Mushroom-Forming Fungi Provides Insights into the Origins of Lignocellulose Decay Capabilities.</title>
        <authorList>
            <person name="Nagy L.G."/>
            <person name="Riley R."/>
            <person name="Tritt A."/>
            <person name="Adam C."/>
            <person name="Daum C."/>
            <person name="Floudas D."/>
            <person name="Sun H."/>
            <person name="Yadav J.S."/>
            <person name="Pangilinan J."/>
            <person name="Larsson K.H."/>
            <person name="Matsuura K."/>
            <person name="Barry K."/>
            <person name="Labutti K."/>
            <person name="Kuo R."/>
            <person name="Ohm R.A."/>
            <person name="Bhattacharya S.S."/>
            <person name="Shirouzu T."/>
            <person name="Yoshinaga Y."/>
            <person name="Martin F.M."/>
            <person name="Grigoriev I.V."/>
            <person name="Hibbett D.S."/>
        </authorList>
    </citation>
    <scope>NUCLEOTIDE SEQUENCE [LARGE SCALE GENOMIC DNA]</scope>
    <source>
        <strain evidence="2 3">HHB14362 ss-1</strain>
    </source>
</reference>
<dbReference type="Gene3D" id="3.40.50.1820">
    <property type="entry name" value="alpha/beta hydrolase"/>
    <property type="match status" value="1"/>
</dbReference>
<evidence type="ECO:0000313" key="3">
    <source>
        <dbReference type="Proteomes" id="UP000076761"/>
    </source>
</evidence>
<dbReference type="OrthoDB" id="10249433at2759"/>
<keyword evidence="2" id="KW-0378">Hydrolase</keyword>
<feature type="domain" description="Serine aminopeptidase S33" evidence="1">
    <location>
        <begin position="116"/>
        <end position="184"/>
    </location>
</feature>
<dbReference type="PANTHER" id="PTHR12277:SF64">
    <property type="entry name" value="SUPERFAMILY HYDROLASE, PUTATIVE (AFU_ORTHOLOGUE AFUA_3G01760)-RELATED"/>
    <property type="match status" value="1"/>
</dbReference>
<dbReference type="STRING" id="1314782.A0A165MRQ0"/>
<organism evidence="2 3">
    <name type="scientific">Neolentinus lepideus HHB14362 ss-1</name>
    <dbReference type="NCBI Taxonomy" id="1314782"/>
    <lineage>
        <taxon>Eukaryota</taxon>
        <taxon>Fungi</taxon>
        <taxon>Dikarya</taxon>
        <taxon>Basidiomycota</taxon>
        <taxon>Agaricomycotina</taxon>
        <taxon>Agaricomycetes</taxon>
        <taxon>Gloeophyllales</taxon>
        <taxon>Gloeophyllaceae</taxon>
        <taxon>Neolentinus</taxon>
    </lineage>
</organism>
<gene>
    <name evidence="2" type="ORF">NEOLEDRAFT_1143026</name>
</gene>
<keyword evidence="3" id="KW-1185">Reference proteome</keyword>
<dbReference type="GO" id="GO:0008474">
    <property type="term" value="F:palmitoyl-(protein) hydrolase activity"/>
    <property type="evidence" value="ECO:0007669"/>
    <property type="project" value="TreeGrafter"/>
</dbReference>
<evidence type="ECO:0000259" key="1">
    <source>
        <dbReference type="Pfam" id="PF12146"/>
    </source>
</evidence>
<dbReference type="InParanoid" id="A0A165MRQ0"/>
<accession>A0A165MRQ0</accession>
<dbReference type="InterPro" id="IPR029058">
    <property type="entry name" value="AB_hydrolase_fold"/>
</dbReference>
<protein>
    <submittedName>
        <fullName evidence="2">Alpha/beta-hydrolase</fullName>
    </submittedName>
</protein>
<dbReference type="PANTHER" id="PTHR12277">
    <property type="entry name" value="ALPHA/BETA HYDROLASE DOMAIN-CONTAINING PROTEIN"/>
    <property type="match status" value="1"/>
</dbReference>